<proteinExistence type="predicted"/>
<keyword evidence="1" id="KW-0472">Membrane</keyword>
<reference evidence="2" key="1">
    <citation type="submission" date="2021-04" db="EMBL/GenBank/DDBJ databases">
        <authorList>
            <person name="Rodrigo-Torres L."/>
            <person name="Arahal R. D."/>
            <person name="Lucena T."/>
        </authorList>
    </citation>
    <scope>NUCLEOTIDE SEQUENCE</scope>
    <source>
        <strain evidence="2">CECT 9275</strain>
    </source>
</reference>
<protein>
    <submittedName>
        <fullName evidence="2">Uncharacterized protein</fullName>
    </submittedName>
</protein>
<feature type="transmembrane region" description="Helical" evidence="1">
    <location>
        <begin position="68"/>
        <end position="85"/>
    </location>
</feature>
<accession>A0A916JBG0</accession>
<dbReference type="Proteomes" id="UP000680038">
    <property type="component" value="Unassembled WGS sequence"/>
</dbReference>
<sequence length="191" mass="22044">MRKLHGKGTDRVLAFLFGLLNILLIFLFAISDDFLHWAFTRHQNQWSWYIRPFFLIPFCFSAYRHSFAGMLASVFLLFTSMFWFPEPDNIDPDVRMFLQFEINWLKSPWGAGKIFSLFLIPLSFTMLAVAFWKRSFPFGLAVLAFMALGKIAWSVWEGGSFGKSVIVPATAGLVVTSLLIYYAWRRVNSNG</sequence>
<keyword evidence="1" id="KW-0812">Transmembrane</keyword>
<feature type="transmembrane region" description="Helical" evidence="1">
    <location>
        <begin position="162"/>
        <end position="184"/>
    </location>
</feature>
<feature type="transmembrane region" description="Helical" evidence="1">
    <location>
        <begin position="12"/>
        <end position="31"/>
    </location>
</feature>
<evidence type="ECO:0000256" key="1">
    <source>
        <dbReference type="SAM" id="Phobius"/>
    </source>
</evidence>
<dbReference type="AlphaFoldDB" id="A0A916JBG0"/>
<feature type="transmembrane region" description="Helical" evidence="1">
    <location>
        <begin position="46"/>
        <end position="63"/>
    </location>
</feature>
<feature type="transmembrane region" description="Helical" evidence="1">
    <location>
        <begin position="114"/>
        <end position="131"/>
    </location>
</feature>
<name>A0A916JBG0_9BACT</name>
<organism evidence="2 3">
    <name type="scientific">Dyadobacter helix</name>
    <dbReference type="NCBI Taxonomy" id="2822344"/>
    <lineage>
        <taxon>Bacteria</taxon>
        <taxon>Pseudomonadati</taxon>
        <taxon>Bacteroidota</taxon>
        <taxon>Cytophagia</taxon>
        <taxon>Cytophagales</taxon>
        <taxon>Spirosomataceae</taxon>
        <taxon>Dyadobacter</taxon>
    </lineage>
</organism>
<comment type="caution">
    <text evidence="2">The sequence shown here is derived from an EMBL/GenBank/DDBJ whole genome shotgun (WGS) entry which is preliminary data.</text>
</comment>
<keyword evidence="1" id="KW-1133">Transmembrane helix</keyword>
<dbReference type="EMBL" id="CAJRAF010000001">
    <property type="protein sequence ID" value="CAG4995145.1"/>
    <property type="molecule type" value="Genomic_DNA"/>
</dbReference>
<evidence type="ECO:0000313" key="3">
    <source>
        <dbReference type="Proteomes" id="UP000680038"/>
    </source>
</evidence>
<evidence type="ECO:0000313" key="2">
    <source>
        <dbReference type="EMBL" id="CAG4995145.1"/>
    </source>
</evidence>
<gene>
    <name evidence="2" type="ORF">DYBT9275_01561</name>
</gene>
<dbReference type="RefSeq" id="WP_215238197.1">
    <property type="nucleotide sequence ID" value="NZ_CAJRAF010000001.1"/>
</dbReference>
<keyword evidence="3" id="KW-1185">Reference proteome</keyword>
<feature type="transmembrane region" description="Helical" evidence="1">
    <location>
        <begin position="138"/>
        <end position="156"/>
    </location>
</feature>